<gene>
    <name evidence="2" type="ORF">BN13_80042</name>
</gene>
<evidence type="ECO:0000256" key="1">
    <source>
        <dbReference type="SAM" id="SignalP"/>
    </source>
</evidence>
<dbReference type="RefSeq" id="WP_048544132.1">
    <property type="nucleotide sequence ID" value="NZ_HF571038.1"/>
</dbReference>
<dbReference type="EMBL" id="CAJC01000194">
    <property type="protein sequence ID" value="CCI54673.1"/>
    <property type="molecule type" value="Genomic_DNA"/>
</dbReference>
<name>A0A077MGC7_9MICO</name>
<proteinExistence type="predicted"/>
<dbReference type="Proteomes" id="UP000035720">
    <property type="component" value="Unassembled WGS sequence"/>
</dbReference>
<comment type="caution">
    <text evidence="2">The sequence shown here is derived from an EMBL/GenBank/DDBJ whole genome shotgun (WGS) entry which is preliminary data.</text>
</comment>
<dbReference type="AlphaFoldDB" id="A0A077MGC7"/>
<evidence type="ECO:0000313" key="2">
    <source>
        <dbReference type="EMBL" id="CCI54673.1"/>
    </source>
</evidence>
<reference evidence="2 3" key="1">
    <citation type="journal article" date="2013" name="ISME J.">
        <title>A metabolic model for members of the genus Tetrasphaera involved in enhanced biological phosphorus removal.</title>
        <authorList>
            <person name="Kristiansen R."/>
            <person name="Nguyen H.T.T."/>
            <person name="Saunders A.M."/>
            <person name="Nielsen J.L."/>
            <person name="Wimmer R."/>
            <person name="Le V.Q."/>
            <person name="McIlroy S.J."/>
            <person name="Petrovski S."/>
            <person name="Seviour R.J."/>
            <person name="Calteau A."/>
            <person name="Nielsen K.L."/>
            <person name="Nielsen P.H."/>
        </authorList>
    </citation>
    <scope>NUCLEOTIDE SEQUENCE [LARGE SCALE GENOMIC DNA]</scope>
    <source>
        <strain evidence="2 3">Ben 74</strain>
    </source>
</reference>
<dbReference type="InterPro" id="IPR012334">
    <property type="entry name" value="Pectin_lyas_fold"/>
</dbReference>
<dbReference type="InterPro" id="IPR011050">
    <property type="entry name" value="Pectin_lyase_fold/virulence"/>
</dbReference>
<keyword evidence="1" id="KW-0732">Signal</keyword>
<feature type="signal peptide" evidence="1">
    <location>
        <begin position="1"/>
        <end position="27"/>
    </location>
</feature>
<evidence type="ECO:0008006" key="4">
    <source>
        <dbReference type="Google" id="ProtNLM"/>
    </source>
</evidence>
<dbReference type="SUPFAM" id="SSF51126">
    <property type="entry name" value="Pectin lyase-like"/>
    <property type="match status" value="1"/>
</dbReference>
<protein>
    <recommendedName>
        <fullName evidence="4">Right handed beta helix domain-containing protein</fullName>
    </recommendedName>
</protein>
<dbReference type="STRING" id="1193518.BN13_80042"/>
<sequence>MKRTLMALAVPPLAIAGLSLGASTSQADAMFLPTGVVRVDKPIVVPAFGLARGSGSGQTVIAPAAGYTGPLMTAGPGATIEDLTLDGQSQATIGLQLTDASQVTVESVEVKGTTQVGIVGTASVGVGEQEFTDVTIKDCAGLGFSNAGANGGADYTNVKVQNCGAGMVISHANAAIVAVQTVNNTRGDGLVLRNASGATIINVRSAGNSGTGIRITNSTIAAGSAWLSSANGTNDVWFEGNSRAASLTGVVVGWTPCGLGAFQGGRENPWRVDATASAPVTGLRVNKKTNDYCVVPKTGN</sequence>
<accession>A0A077MGC7</accession>
<organism evidence="2 3">
    <name type="scientific">Nostocoides jenkinsii Ben 74</name>
    <dbReference type="NCBI Taxonomy" id="1193518"/>
    <lineage>
        <taxon>Bacteria</taxon>
        <taxon>Bacillati</taxon>
        <taxon>Actinomycetota</taxon>
        <taxon>Actinomycetes</taxon>
        <taxon>Micrococcales</taxon>
        <taxon>Intrasporangiaceae</taxon>
        <taxon>Nostocoides</taxon>
    </lineage>
</organism>
<evidence type="ECO:0000313" key="3">
    <source>
        <dbReference type="Proteomes" id="UP000035720"/>
    </source>
</evidence>
<dbReference type="Gene3D" id="2.160.20.10">
    <property type="entry name" value="Single-stranded right-handed beta-helix, Pectin lyase-like"/>
    <property type="match status" value="1"/>
</dbReference>
<feature type="chain" id="PRO_5001721124" description="Right handed beta helix domain-containing protein" evidence="1">
    <location>
        <begin position="28"/>
        <end position="300"/>
    </location>
</feature>
<keyword evidence="3" id="KW-1185">Reference proteome</keyword>